<dbReference type="AlphaFoldDB" id="A0A0T5VHP8"/>
<dbReference type="EMBL" id="LMZQ01000049">
    <property type="protein sequence ID" value="KRT13335.1"/>
    <property type="molecule type" value="Genomic_DNA"/>
</dbReference>
<protein>
    <submittedName>
        <fullName evidence="1">Uncharacterized protein</fullName>
    </submittedName>
</protein>
<keyword evidence="2" id="KW-1185">Reference proteome</keyword>
<evidence type="ECO:0000313" key="2">
    <source>
        <dbReference type="Proteomes" id="UP000051950"/>
    </source>
</evidence>
<name>A0A0T5VHP8_9SPHI</name>
<reference evidence="1 2" key="1">
    <citation type="submission" date="2015-11" db="EMBL/GenBank/DDBJ databases">
        <title>Sequence of Pedobacter ginsenosidimutans.</title>
        <authorList>
            <person name="Carson E."/>
            <person name="Keyser V."/>
            <person name="Newman J."/>
            <person name="Miller J."/>
        </authorList>
    </citation>
    <scope>NUCLEOTIDE SEQUENCE [LARGE SCALE GENOMIC DNA]</scope>
    <source>
        <strain evidence="1 2">KACC 14530</strain>
    </source>
</reference>
<dbReference type="Proteomes" id="UP000051950">
    <property type="component" value="Unassembled WGS sequence"/>
</dbReference>
<evidence type="ECO:0000313" key="1">
    <source>
        <dbReference type="EMBL" id="KRT13335.1"/>
    </source>
</evidence>
<accession>A0A0T5VHP8</accession>
<proteinExistence type="predicted"/>
<sequence>MKTRSITILILILVKKFQQPLDLKSDSASCFFTVYSGLKYIIFSYDVGVKLKTMEIMKIQMSQSHTWAG</sequence>
<comment type="caution">
    <text evidence="1">The sequence shown here is derived from an EMBL/GenBank/DDBJ whole genome shotgun (WGS) entry which is preliminary data.</text>
</comment>
<organism evidence="1 2">
    <name type="scientific">Pedobacter ginsenosidimutans</name>
    <dbReference type="NCBI Taxonomy" id="687842"/>
    <lineage>
        <taxon>Bacteria</taxon>
        <taxon>Pseudomonadati</taxon>
        <taxon>Bacteroidota</taxon>
        <taxon>Sphingobacteriia</taxon>
        <taxon>Sphingobacteriales</taxon>
        <taxon>Sphingobacteriaceae</taxon>
        <taxon>Pedobacter</taxon>
    </lineage>
</organism>
<gene>
    <name evidence="1" type="ORF">ASU31_25065</name>
</gene>